<dbReference type="InterPro" id="IPR017850">
    <property type="entry name" value="Alkaline_phosphatase_core_sf"/>
</dbReference>
<protein>
    <submittedName>
        <fullName evidence="1">BREX-1 system phosphatase PglZ type A</fullName>
    </submittedName>
</protein>
<keyword evidence="2" id="KW-1185">Reference proteome</keyword>
<proteinExistence type="predicted"/>
<dbReference type="SUPFAM" id="SSF53649">
    <property type="entry name" value="Alkaline phosphatase-like"/>
    <property type="match status" value="1"/>
</dbReference>
<evidence type="ECO:0000313" key="1">
    <source>
        <dbReference type="EMBL" id="QEN04083.1"/>
    </source>
</evidence>
<dbReference type="InterPro" id="IPR014060">
    <property type="entry name" value="PglZ"/>
</dbReference>
<dbReference type="KEGG" id="sper:EW093_05000"/>
<dbReference type="NCBIfam" id="TIGR02687">
    <property type="entry name" value="BREX-1 system phosphatase PglZ type A"/>
    <property type="match status" value="1"/>
</dbReference>
<gene>
    <name evidence="1" type="primary">pglZ</name>
    <name evidence="1" type="ORF">EW093_05000</name>
</gene>
<dbReference type="RefSeq" id="WP_149567340.1">
    <property type="nucleotide sequence ID" value="NZ_CP035807.1"/>
</dbReference>
<sequence length="598" mass="69818">MISNWKHDTKTFVEYSRRVQEDLHIKKTLNSGVDINELASEDQYDEIEKYIITQLIEKINSNLISLNDVEVIIKQREQSFFYEASLPFYETILNGAKLQWEIESLKDKISIDDLESWGDEYSKRLYKVDLHYRNFIHSYKQTQQNPVLQNLFDKYHNLYSNDWLLPLNDNWQKTVDRTDTWNTTPGKRQRDFYYYNVKPLIDKGQKAVVIISDALRYEIGVDLNDNLNAEMVYESKIDHLYSELPSYTQLGMASLLPNSELEIKNDCNVLIDGMNSDGTPNRSKILTKNSGVQSLAISYKEFMKLNSGKEGRELLKENKLVYIYHNKIDKTGDDKATEEDVFDAVNHSITELKELLKRLYNMNSYNYFITSDHGFIYQAKELEESDFIESSTTGDIWKQNRRFFIGKNLENHSSYKEFTANELGQNGDYTCMFPKSINRVRVKGAGSKFVHGGTSLQEVIIPVLRINRKREAIRSLVDIDIIKGKEEISSSIKPISFIQSKPIGDKLLPRRIKAAFYNHDKTVIISEEFEYTFDSTDSLERQREKKFTYHLSNRATDEFNNQKVVLVLQEAIDGTSGWKEYSTYDFRMSMSSTMDFDF</sequence>
<dbReference type="EMBL" id="CP035807">
    <property type="protein sequence ID" value="QEN04083.1"/>
    <property type="molecule type" value="Genomic_DNA"/>
</dbReference>
<accession>A0A5C1Q7M8</accession>
<dbReference type="AlphaFoldDB" id="A0A5C1Q7M8"/>
<reference evidence="1 2" key="2">
    <citation type="submission" date="2019-09" db="EMBL/GenBank/DDBJ databases">
        <title>Complete Genome Sequence and Methylome Analysis of free living Spirochaetas.</title>
        <authorList>
            <person name="Leshcheva N."/>
            <person name="Mikheeva N."/>
        </authorList>
    </citation>
    <scope>NUCLEOTIDE SEQUENCE [LARGE SCALE GENOMIC DNA]</scope>
    <source>
        <strain evidence="1 2">P</strain>
    </source>
</reference>
<reference evidence="1 2" key="1">
    <citation type="submission" date="2019-02" db="EMBL/GenBank/DDBJ databases">
        <authorList>
            <person name="Fomenkov A."/>
            <person name="Dubinina G."/>
            <person name="Grabovich M."/>
            <person name="Vincze T."/>
            <person name="Roberts R.J."/>
        </authorList>
    </citation>
    <scope>NUCLEOTIDE SEQUENCE [LARGE SCALE GENOMIC DNA]</scope>
    <source>
        <strain evidence="1 2">P</strain>
    </source>
</reference>
<name>A0A5C1Q7M8_9SPIO</name>
<evidence type="ECO:0000313" key="2">
    <source>
        <dbReference type="Proteomes" id="UP000323824"/>
    </source>
</evidence>
<organism evidence="1 2">
    <name type="scientific">Thiospirochaeta perfilievii</name>
    <dbReference type="NCBI Taxonomy" id="252967"/>
    <lineage>
        <taxon>Bacteria</taxon>
        <taxon>Pseudomonadati</taxon>
        <taxon>Spirochaetota</taxon>
        <taxon>Spirochaetia</taxon>
        <taxon>Spirochaetales</taxon>
        <taxon>Spirochaetaceae</taxon>
        <taxon>Thiospirochaeta</taxon>
    </lineage>
</organism>
<dbReference type="Pfam" id="PF08665">
    <property type="entry name" value="PglZ"/>
    <property type="match status" value="1"/>
</dbReference>
<dbReference type="Proteomes" id="UP000323824">
    <property type="component" value="Chromosome"/>
</dbReference>
<dbReference type="OrthoDB" id="9769734at2"/>